<protein>
    <submittedName>
        <fullName evidence="1">Uncharacterized protein</fullName>
    </submittedName>
</protein>
<dbReference type="AlphaFoldDB" id="A0A0D0E4T1"/>
<reference evidence="1 2" key="1">
    <citation type="submission" date="2014-04" db="EMBL/GenBank/DDBJ databases">
        <authorList>
            <consortium name="DOE Joint Genome Institute"/>
            <person name="Kuo A."/>
            <person name="Kohler A."/>
            <person name="Jargeat P."/>
            <person name="Nagy L.G."/>
            <person name="Floudas D."/>
            <person name="Copeland A."/>
            <person name="Barry K.W."/>
            <person name="Cichocki N."/>
            <person name="Veneault-Fourrey C."/>
            <person name="LaButti K."/>
            <person name="Lindquist E.A."/>
            <person name="Lipzen A."/>
            <person name="Lundell T."/>
            <person name="Morin E."/>
            <person name="Murat C."/>
            <person name="Sun H."/>
            <person name="Tunlid A."/>
            <person name="Henrissat B."/>
            <person name="Grigoriev I.V."/>
            <person name="Hibbett D.S."/>
            <person name="Martin F."/>
            <person name="Nordberg H.P."/>
            <person name="Cantor M.N."/>
            <person name="Hua S.X."/>
        </authorList>
    </citation>
    <scope>NUCLEOTIDE SEQUENCE [LARGE SCALE GENOMIC DNA]</scope>
    <source>
        <strain evidence="1 2">Ve08.2h10</strain>
    </source>
</reference>
<dbReference type="EMBL" id="KN824860">
    <property type="protein sequence ID" value="KIK99431.1"/>
    <property type="molecule type" value="Genomic_DNA"/>
</dbReference>
<evidence type="ECO:0000313" key="1">
    <source>
        <dbReference type="EMBL" id="KIK99431.1"/>
    </source>
</evidence>
<keyword evidence="2" id="KW-1185">Reference proteome</keyword>
<organism evidence="1 2">
    <name type="scientific">Paxillus rubicundulus Ve08.2h10</name>
    <dbReference type="NCBI Taxonomy" id="930991"/>
    <lineage>
        <taxon>Eukaryota</taxon>
        <taxon>Fungi</taxon>
        <taxon>Dikarya</taxon>
        <taxon>Basidiomycota</taxon>
        <taxon>Agaricomycotina</taxon>
        <taxon>Agaricomycetes</taxon>
        <taxon>Agaricomycetidae</taxon>
        <taxon>Boletales</taxon>
        <taxon>Paxilineae</taxon>
        <taxon>Paxillaceae</taxon>
        <taxon>Paxillus</taxon>
    </lineage>
</organism>
<dbReference type="Proteomes" id="UP000054538">
    <property type="component" value="Unassembled WGS sequence"/>
</dbReference>
<proteinExistence type="predicted"/>
<reference evidence="2" key="2">
    <citation type="submission" date="2015-01" db="EMBL/GenBank/DDBJ databases">
        <title>Evolutionary Origins and Diversification of the Mycorrhizal Mutualists.</title>
        <authorList>
            <consortium name="DOE Joint Genome Institute"/>
            <consortium name="Mycorrhizal Genomics Consortium"/>
            <person name="Kohler A."/>
            <person name="Kuo A."/>
            <person name="Nagy L.G."/>
            <person name="Floudas D."/>
            <person name="Copeland A."/>
            <person name="Barry K.W."/>
            <person name="Cichocki N."/>
            <person name="Veneault-Fourrey C."/>
            <person name="LaButti K."/>
            <person name="Lindquist E.A."/>
            <person name="Lipzen A."/>
            <person name="Lundell T."/>
            <person name="Morin E."/>
            <person name="Murat C."/>
            <person name="Riley R."/>
            <person name="Ohm R."/>
            <person name="Sun H."/>
            <person name="Tunlid A."/>
            <person name="Henrissat B."/>
            <person name="Grigoriev I.V."/>
            <person name="Hibbett D.S."/>
            <person name="Martin F."/>
        </authorList>
    </citation>
    <scope>NUCLEOTIDE SEQUENCE [LARGE SCALE GENOMIC DNA]</scope>
    <source>
        <strain evidence="2">Ve08.2h10</strain>
    </source>
</reference>
<dbReference type="InParanoid" id="A0A0D0E4T1"/>
<name>A0A0D0E4T1_9AGAM</name>
<dbReference type="HOGENOM" id="CLU_3069358_0_0_1"/>
<gene>
    <name evidence="1" type="ORF">PAXRUDRAFT_822786</name>
</gene>
<sequence length="53" mass="5499">MGGSHVSSPAGIEIVALGNIHDAVRGFSTVKSTDNMCGSARHDLPYTVDACRP</sequence>
<evidence type="ECO:0000313" key="2">
    <source>
        <dbReference type="Proteomes" id="UP000054538"/>
    </source>
</evidence>
<accession>A0A0D0E4T1</accession>